<feature type="chain" id="PRO_5043933392" description="Nucleoside phosphorylase domain-containing protein" evidence="1">
    <location>
        <begin position="25"/>
        <end position="360"/>
    </location>
</feature>
<dbReference type="PANTHER" id="PTHR21234">
    <property type="entry name" value="PURINE NUCLEOSIDE PHOSPHORYLASE"/>
    <property type="match status" value="1"/>
</dbReference>
<evidence type="ECO:0000313" key="4">
    <source>
        <dbReference type="Proteomes" id="UP000825729"/>
    </source>
</evidence>
<feature type="domain" description="Nucleoside phosphorylase" evidence="2">
    <location>
        <begin position="44"/>
        <end position="343"/>
    </location>
</feature>
<dbReference type="GO" id="GO:0003824">
    <property type="term" value="F:catalytic activity"/>
    <property type="evidence" value="ECO:0007669"/>
    <property type="project" value="InterPro"/>
</dbReference>
<dbReference type="Gene3D" id="3.40.50.1580">
    <property type="entry name" value="Nucleoside phosphorylase domain"/>
    <property type="match status" value="1"/>
</dbReference>
<keyword evidence="4" id="KW-1185">Reference proteome</keyword>
<name>A0AAV7F5H3_ARIFI</name>
<dbReference type="PANTHER" id="PTHR21234:SF19">
    <property type="entry name" value="BARK STORAGE PROTEIN B-LIKE"/>
    <property type="match status" value="1"/>
</dbReference>
<feature type="signal peptide" evidence="1">
    <location>
        <begin position="1"/>
        <end position="24"/>
    </location>
</feature>
<dbReference type="CDD" id="cd09008">
    <property type="entry name" value="MTAN"/>
    <property type="match status" value="1"/>
</dbReference>
<dbReference type="EMBL" id="JAINDJ010000002">
    <property type="protein sequence ID" value="KAG9456119.1"/>
    <property type="molecule type" value="Genomic_DNA"/>
</dbReference>
<sequence length="360" mass="39882">MRGLGVLFVVSLVIFCCNFDSSDAELSKSLLKLLKKVNKDGPYIGVLTPSFFELNSLLELPSFSPGEIKYIDHAGRRFRIGHIDSKKVILAMTGKGMMNAAATAMSLMTLFHISHVLHYGIAGNADPELNIGDVAIPQHWAHTGLWNWQKYGAGPDAELPLESEGDFTRDYGFLNFGKFNNISDDDDYLENYLNNVWYQPEETYPVDGTPESCDRVFWAPVDRSLFELSKKLEEEVKLDGCLNATTCLPNTPKVVTTKRGSSASIYLDNAAYKSFLNSQFQVGPVDMESAAISLISHQMKMPYLALRALSDQAGEGDDDNSYGINTFKPLACANAIKFLMEIIKKIEASMDSSESMVSSF</sequence>
<keyword evidence="1" id="KW-0732">Signal</keyword>
<dbReference type="SUPFAM" id="SSF53167">
    <property type="entry name" value="Purine and uridine phosphorylases"/>
    <property type="match status" value="1"/>
</dbReference>
<accession>A0AAV7F5H3</accession>
<dbReference type="InterPro" id="IPR000845">
    <property type="entry name" value="Nucleoside_phosphorylase_d"/>
</dbReference>
<evidence type="ECO:0000259" key="2">
    <source>
        <dbReference type="Pfam" id="PF01048"/>
    </source>
</evidence>
<proteinExistence type="predicted"/>
<evidence type="ECO:0000256" key="1">
    <source>
        <dbReference type="SAM" id="SignalP"/>
    </source>
</evidence>
<dbReference type="Proteomes" id="UP000825729">
    <property type="component" value="Unassembled WGS sequence"/>
</dbReference>
<dbReference type="GO" id="GO:0009116">
    <property type="term" value="P:nucleoside metabolic process"/>
    <property type="evidence" value="ECO:0007669"/>
    <property type="project" value="InterPro"/>
</dbReference>
<gene>
    <name evidence="3" type="ORF">H6P81_000627</name>
</gene>
<dbReference type="Pfam" id="PF01048">
    <property type="entry name" value="PNP_UDP_1"/>
    <property type="match status" value="1"/>
</dbReference>
<protein>
    <recommendedName>
        <fullName evidence="2">Nucleoside phosphorylase domain-containing protein</fullName>
    </recommendedName>
</protein>
<reference evidence="3 4" key="1">
    <citation type="submission" date="2021-07" db="EMBL/GenBank/DDBJ databases">
        <title>The Aristolochia fimbriata genome: insights into angiosperm evolution, floral development and chemical biosynthesis.</title>
        <authorList>
            <person name="Jiao Y."/>
        </authorList>
    </citation>
    <scope>NUCLEOTIDE SEQUENCE [LARGE SCALE GENOMIC DNA]</scope>
    <source>
        <strain evidence="3">IBCAS-2021</strain>
        <tissue evidence="3">Leaf</tissue>
    </source>
</reference>
<dbReference type="InterPro" id="IPR035994">
    <property type="entry name" value="Nucleoside_phosphorylase_sf"/>
</dbReference>
<evidence type="ECO:0000313" key="3">
    <source>
        <dbReference type="EMBL" id="KAG9456119.1"/>
    </source>
</evidence>
<organism evidence="3 4">
    <name type="scientific">Aristolochia fimbriata</name>
    <name type="common">White veined hardy Dutchman's pipe vine</name>
    <dbReference type="NCBI Taxonomy" id="158543"/>
    <lineage>
        <taxon>Eukaryota</taxon>
        <taxon>Viridiplantae</taxon>
        <taxon>Streptophyta</taxon>
        <taxon>Embryophyta</taxon>
        <taxon>Tracheophyta</taxon>
        <taxon>Spermatophyta</taxon>
        <taxon>Magnoliopsida</taxon>
        <taxon>Magnoliidae</taxon>
        <taxon>Piperales</taxon>
        <taxon>Aristolochiaceae</taxon>
        <taxon>Aristolochia</taxon>
    </lineage>
</organism>
<dbReference type="AlphaFoldDB" id="A0AAV7F5H3"/>
<comment type="caution">
    <text evidence="3">The sequence shown here is derived from an EMBL/GenBank/DDBJ whole genome shotgun (WGS) entry which is preliminary data.</text>
</comment>